<sequence length="428" mass="43925">MSSNKSLALAICLTVTGCAQTPQNEADGGHWWSFGGDKAASKEAAPAPAAEQPATAEAAPAAPAGKPAVAAKGAPAAAGKTTASAKQAAPAAKAAAPAKTPAGKPAAPAAEPAPVPVAAAPAPAPEAESASAKAEGGNWWWPFSSSKDADKPVAEAKKAEAAPAPVVAKAADAENPWWWPFGKSQPKPLSKVNVADIPMPDPKITQAWLDDYEPRLREAVKDSKLQVERRENVLVVTALVDASFNPDRPAMLLPVTLGPFTRVAKAVEGDPKTAVLILGHADATGPTLANQKLSRDRAQSVAAIFSLSGLKQDRLMLRGMGAVMPRAANDSPQGRSLNRRVEIMLTQRSTLLGLLSKYNQPTPSETEMVAIQDAKPPVPAPASKKAAAPAKKSTAAKKPTAKPAAKKAPAKKTVAAAKNPTATAQAKN</sequence>
<dbReference type="InterPro" id="IPR036737">
    <property type="entry name" value="OmpA-like_sf"/>
</dbReference>
<dbReference type="PANTHER" id="PTHR30329">
    <property type="entry name" value="STATOR ELEMENT OF FLAGELLAR MOTOR COMPLEX"/>
    <property type="match status" value="1"/>
</dbReference>
<evidence type="ECO:0000256" key="1">
    <source>
        <dbReference type="PROSITE-ProRule" id="PRU00473"/>
    </source>
</evidence>
<evidence type="ECO:0000259" key="3">
    <source>
        <dbReference type="PROSITE" id="PS51123"/>
    </source>
</evidence>
<feature type="domain" description="OmpA-like" evidence="3">
    <location>
        <begin position="231"/>
        <end position="349"/>
    </location>
</feature>
<comment type="caution">
    <text evidence="4">The sequence shown here is derived from an EMBL/GenBank/DDBJ whole genome shotgun (WGS) entry which is preliminary data.</text>
</comment>
<dbReference type="PROSITE" id="PS51257">
    <property type="entry name" value="PROKAR_LIPOPROTEIN"/>
    <property type="match status" value="1"/>
</dbReference>
<dbReference type="CDD" id="cd07185">
    <property type="entry name" value="OmpA_C-like"/>
    <property type="match status" value="1"/>
</dbReference>
<name>A0A7X1PID5_9PSED</name>
<dbReference type="InterPro" id="IPR050330">
    <property type="entry name" value="Bact_OuterMem_StrucFunc"/>
</dbReference>
<feature type="region of interest" description="Disordered" evidence="2">
    <location>
        <begin position="20"/>
        <end position="146"/>
    </location>
</feature>
<dbReference type="Pfam" id="PF00691">
    <property type="entry name" value="OmpA"/>
    <property type="match status" value="1"/>
</dbReference>
<dbReference type="Gene3D" id="3.30.1330.60">
    <property type="entry name" value="OmpA-like domain"/>
    <property type="match status" value="1"/>
</dbReference>
<feature type="compositionally biased region" description="Low complexity" evidence="2">
    <location>
        <begin position="42"/>
        <end position="134"/>
    </location>
</feature>
<evidence type="ECO:0000256" key="2">
    <source>
        <dbReference type="SAM" id="MobiDB-lite"/>
    </source>
</evidence>
<evidence type="ECO:0000313" key="4">
    <source>
        <dbReference type="EMBL" id="MQA52685.1"/>
    </source>
</evidence>
<evidence type="ECO:0000313" key="5">
    <source>
        <dbReference type="Proteomes" id="UP000486534"/>
    </source>
</evidence>
<protein>
    <submittedName>
        <fullName evidence="4">OmpA family protein</fullName>
    </submittedName>
</protein>
<dbReference type="PANTHER" id="PTHR30329:SF20">
    <property type="entry name" value="EXPORTED PROTEIN"/>
    <property type="match status" value="1"/>
</dbReference>
<dbReference type="RefSeq" id="WP_152896823.1">
    <property type="nucleotide sequence ID" value="NZ_WHUV01000001.1"/>
</dbReference>
<feature type="region of interest" description="Disordered" evidence="2">
    <location>
        <begin position="372"/>
        <end position="428"/>
    </location>
</feature>
<gene>
    <name evidence="4" type="ORF">GDH07_05010</name>
</gene>
<dbReference type="PRINTS" id="PR01023">
    <property type="entry name" value="NAFLGMOTY"/>
</dbReference>
<dbReference type="FunFam" id="3.30.1330.60:FF:000026">
    <property type="entry name" value="OmpA family protein"/>
    <property type="match status" value="1"/>
</dbReference>
<accession>A0A7X1PID5</accession>
<organism evidence="4 5">
    <name type="scientific">Pseudomonas piscis</name>
    <dbReference type="NCBI Taxonomy" id="2614538"/>
    <lineage>
        <taxon>Bacteria</taxon>
        <taxon>Pseudomonadati</taxon>
        <taxon>Pseudomonadota</taxon>
        <taxon>Gammaproteobacteria</taxon>
        <taxon>Pseudomonadales</taxon>
        <taxon>Pseudomonadaceae</taxon>
        <taxon>Pseudomonas</taxon>
    </lineage>
</organism>
<dbReference type="EMBL" id="WHUV01000001">
    <property type="protein sequence ID" value="MQA52685.1"/>
    <property type="molecule type" value="Genomic_DNA"/>
</dbReference>
<dbReference type="PROSITE" id="PS51123">
    <property type="entry name" value="OMPA_2"/>
    <property type="match status" value="1"/>
</dbReference>
<dbReference type="Proteomes" id="UP000486534">
    <property type="component" value="Unassembled WGS sequence"/>
</dbReference>
<feature type="compositionally biased region" description="Low complexity" evidence="2">
    <location>
        <begin position="381"/>
        <end position="403"/>
    </location>
</feature>
<dbReference type="InterPro" id="IPR006665">
    <property type="entry name" value="OmpA-like"/>
</dbReference>
<dbReference type="SUPFAM" id="SSF103088">
    <property type="entry name" value="OmpA-like"/>
    <property type="match status" value="1"/>
</dbReference>
<dbReference type="AlphaFoldDB" id="A0A7X1PID5"/>
<dbReference type="GO" id="GO:0016020">
    <property type="term" value="C:membrane"/>
    <property type="evidence" value="ECO:0007669"/>
    <property type="project" value="UniProtKB-UniRule"/>
</dbReference>
<feature type="compositionally biased region" description="Low complexity" evidence="2">
    <location>
        <begin position="411"/>
        <end position="428"/>
    </location>
</feature>
<proteinExistence type="predicted"/>
<reference evidence="4 5" key="1">
    <citation type="submission" date="2019-10" db="EMBL/GenBank/DDBJ databases">
        <title>Pseudomonas dajingensis sp. nov., isolated from the profound head ulcers of farmed Murray cod (Maccullochella peelii peelii).</title>
        <authorList>
            <person name="Liu Y."/>
        </authorList>
    </citation>
    <scope>NUCLEOTIDE SEQUENCE [LARGE SCALE GENOMIC DNA]</scope>
    <source>
        <strain evidence="4 5">MC042</strain>
    </source>
</reference>
<keyword evidence="1" id="KW-0472">Membrane</keyword>